<proteinExistence type="inferred from homology"/>
<gene>
    <name evidence="10" type="ORF">D8780_15440</name>
</gene>
<dbReference type="GO" id="GO:0003697">
    <property type="term" value="F:single-stranded DNA binding"/>
    <property type="evidence" value="ECO:0007669"/>
    <property type="project" value="InterPro"/>
</dbReference>
<dbReference type="EMBL" id="RCWN01000003">
    <property type="protein sequence ID" value="RLQ84978.1"/>
    <property type="molecule type" value="Genomic_DNA"/>
</dbReference>
<sequence>MCNLYSMTSTQAAIRDLVKGMTDKTGNLPPLPGIFPDTQAPIVRNGADGLEMVTARWGMPSPQKALENKKTDPGVTNVRRTESPHWRRWLSIEHRCLVPFTSFSEYDTIDGTKVPVWFAANDDRPLLFFAGIWTNWTAVWKMKEGEVNVDRYGFLTCEPNAEVKAVHPRAMPVILTTVEEREVWQRADWNESKDLQRPLPDGALRIVAKGEKKDAGP</sequence>
<dbReference type="EC" id="3.4.-.-" evidence="8"/>
<feature type="compositionally biased region" description="Basic and acidic residues" evidence="9">
    <location>
        <begin position="208"/>
        <end position="217"/>
    </location>
</feature>
<evidence type="ECO:0000313" key="11">
    <source>
        <dbReference type="Proteomes" id="UP000281094"/>
    </source>
</evidence>
<dbReference type="GO" id="GO:0106300">
    <property type="term" value="P:protein-DNA covalent cross-linking repair"/>
    <property type="evidence" value="ECO:0007669"/>
    <property type="project" value="InterPro"/>
</dbReference>
<dbReference type="PANTHER" id="PTHR13604:SF0">
    <property type="entry name" value="ABASIC SITE PROCESSING PROTEIN HMCES"/>
    <property type="match status" value="1"/>
</dbReference>
<evidence type="ECO:0000256" key="7">
    <source>
        <dbReference type="ARBA" id="ARBA00023239"/>
    </source>
</evidence>
<reference evidence="10 11" key="1">
    <citation type="submission" date="2018-10" db="EMBL/GenBank/DDBJ databases">
        <title>Notoacmeibacter sp. M2BS9Y-3-1, whole genome shotgun sequence.</title>
        <authorList>
            <person name="Tuo L."/>
        </authorList>
    </citation>
    <scope>NUCLEOTIDE SEQUENCE [LARGE SCALE GENOMIC DNA]</scope>
    <source>
        <strain evidence="10 11">M2BS9Y-3-1</strain>
    </source>
</reference>
<dbReference type="GO" id="GO:0016829">
    <property type="term" value="F:lyase activity"/>
    <property type="evidence" value="ECO:0007669"/>
    <property type="project" value="UniProtKB-KW"/>
</dbReference>
<protein>
    <recommendedName>
        <fullName evidence="8">Abasic site processing protein</fullName>
        <ecNumber evidence="8">3.4.-.-</ecNumber>
    </recommendedName>
</protein>
<evidence type="ECO:0000256" key="3">
    <source>
        <dbReference type="ARBA" id="ARBA00022763"/>
    </source>
</evidence>
<accession>A0A3L7J2X7</accession>
<dbReference type="PANTHER" id="PTHR13604">
    <property type="entry name" value="DC12-RELATED"/>
    <property type="match status" value="1"/>
</dbReference>
<evidence type="ECO:0000256" key="2">
    <source>
        <dbReference type="ARBA" id="ARBA00022670"/>
    </source>
</evidence>
<dbReference type="SUPFAM" id="SSF143081">
    <property type="entry name" value="BB1717-like"/>
    <property type="match status" value="1"/>
</dbReference>
<dbReference type="AlphaFoldDB" id="A0A3L7J2X7"/>
<keyword evidence="4 8" id="KW-0378">Hydrolase</keyword>
<dbReference type="GO" id="GO:0006508">
    <property type="term" value="P:proteolysis"/>
    <property type="evidence" value="ECO:0007669"/>
    <property type="project" value="UniProtKB-KW"/>
</dbReference>
<evidence type="ECO:0000256" key="1">
    <source>
        <dbReference type="ARBA" id="ARBA00008136"/>
    </source>
</evidence>
<evidence type="ECO:0000256" key="6">
    <source>
        <dbReference type="ARBA" id="ARBA00023125"/>
    </source>
</evidence>
<name>A0A3L7J2X7_9HYPH</name>
<comment type="caution">
    <text evidence="10">The sequence shown here is derived from an EMBL/GenBank/DDBJ whole genome shotgun (WGS) entry which is preliminary data.</text>
</comment>
<evidence type="ECO:0000256" key="5">
    <source>
        <dbReference type="ARBA" id="ARBA00023124"/>
    </source>
</evidence>
<keyword evidence="6" id="KW-0238">DNA-binding</keyword>
<dbReference type="Gene3D" id="3.90.1680.20">
    <property type="match status" value="2"/>
</dbReference>
<dbReference type="InterPro" id="IPR003738">
    <property type="entry name" value="SRAP"/>
</dbReference>
<dbReference type="Proteomes" id="UP000281094">
    <property type="component" value="Unassembled WGS sequence"/>
</dbReference>
<evidence type="ECO:0000256" key="9">
    <source>
        <dbReference type="SAM" id="MobiDB-lite"/>
    </source>
</evidence>
<evidence type="ECO:0000256" key="4">
    <source>
        <dbReference type="ARBA" id="ARBA00022801"/>
    </source>
</evidence>
<dbReference type="InterPro" id="IPR036590">
    <property type="entry name" value="SRAP-like"/>
</dbReference>
<keyword evidence="2 8" id="KW-0645">Protease</keyword>
<evidence type="ECO:0000256" key="8">
    <source>
        <dbReference type="RuleBase" id="RU364100"/>
    </source>
</evidence>
<dbReference type="RefSeq" id="WP_121646767.1">
    <property type="nucleotide sequence ID" value="NZ_RCWN01000003.1"/>
</dbReference>
<keyword evidence="5" id="KW-0190">Covalent protein-DNA linkage</keyword>
<comment type="similarity">
    <text evidence="1 8">Belongs to the SOS response-associated peptidase family.</text>
</comment>
<keyword evidence="11" id="KW-1185">Reference proteome</keyword>
<organism evidence="10 11">
    <name type="scientific">Notoacmeibacter ruber</name>
    <dbReference type="NCBI Taxonomy" id="2670375"/>
    <lineage>
        <taxon>Bacteria</taxon>
        <taxon>Pseudomonadati</taxon>
        <taxon>Pseudomonadota</taxon>
        <taxon>Alphaproteobacteria</taxon>
        <taxon>Hyphomicrobiales</taxon>
        <taxon>Notoacmeibacteraceae</taxon>
        <taxon>Notoacmeibacter</taxon>
    </lineage>
</organism>
<keyword evidence="3" id="KW-0227">DNA damage</keyword>
<feature type="region of interest" description="Disordered" evidence="9">
    <location>
        <begin position="194"/>
        <end position="217"/>
    </location>
</feature>
<keyword evidence="7" id="KW-0456">Lyase</keyword>
<evidence type="ECO:0000313" key="10">
    <source>
        <dbReference type="EMBL" id="RLQ84978.1"/>
    </source>
</evidence>
<dbReference type="Pfam" id="PF02586">
    <property type="entry name" value="SRAP"/>
    <property type="match status" value="1"/>
</dbReference>
<dbReference type="GO" id="GO:0008233">
    <property type="term" value="F:peptidase activity"/>
    <property type="evidence" value="ECO:0007669"/>
    <property type="project" value="UniProtKB-KW"/>
</dbReference>